<accession>A0ABZ2FAF0</accession>
<keyword evidence="7" id="KW-1185">Reference proteome</keyword>
<dbReference type="CDD" id="cd03801">
    <property type="entry name" value="GT4_PimA-like"/>
    <property type="match status" value="1"/>
</dbReference>
<evidence type="ECO:0000256" key="2">
    <source>
        <dbReference type="ARBA" id="ARBA00022676"/>
    </source>
</evidence>
<keyword evidence="2" id="KW-0328">Glycosyltransferase</keyword>
<dbReference type="Proteomes" id="UP001381003">
    <property type="component" value="Chromosome"/>
</dbReference>
<evidence type="ECO:0000313" key="7">
    <source>
        <dbReference type="Proteomes" id="UP001381003"/>
    </source>
</evidence>
<feature type="domain" description="Glycosyl transferase family 1" evidence="4">
    <location>
        <begin position="180"/>
        <end position="336"/>
    </location>
</feature>
<dbReference type="PANTHER" id="PTHR45947">
    <property type="entry name" value="SULFOQUINOVOSYL TRANSFERASE SQD2"/>
    <property type="match status" value="1"/>
</dbReference>
<dbReference type="RefSeq" id="WP_338537715.1">
    <property type="nucleotide sequence ID" value="NZ_CP104874.1"/>
</dbReference>
<evidence type="ECO:0000259" key="4">
    <source>
        <dbReference type="Pfam" id="PF00534"/>
    </source>
</evidence>
<dbReference type="PANTHER" id="PTHR45947:SF3">
    <property type="entry name" value="SULFOQUINOVOSYL TRANSFERASE SQD2"/>
    <property type="match status" value="1"/>
</dbReference>
<protein>
    <recommendedName>
        <fullName evidence="1">D-inositol 3-phosphate glycosyltransferase</fullName>
    </recommendedName>
</protein>
<reference evidence="6 7" key="1">
    <citation type="submission" date="2022-09" db="EMBL/GenBank/DDBJ databases">
        <title>Complete genome sequence of Janibacter terrae strain COS04-44, PCL-degrading bacteria isolated from oil spilled coast.</title>
        <authorList>
            <person name="Park H."/>
            <person name="Kim J.Y."/>
            <person name="An S.H."/>
            <person name="Lee C.M."/>
            <person name="Weon H.-Y."/>
        </authorList>
    </citation>
    <scope>NUCLEOTIDE SEQUENCE [LARGE SCALE GENOMIC DNA]</scope>
    <source>
        <strain evidence="6 7">COS04-44</strain>
    </source>
</reference>
<organism evidence="6 7">
    <name type="scientific">Janibacter terrae</name>
    <dbReference type="NCBI Taxonomy" id="103817"/>
    <lineage>
        <taxon>Bacteria</taxon>
        <taxon>Bacillati</taxon>
        <taxon>Actinomycetota</taxon>
        <taxon>Actinomycetes</taxon>
        <taxon>Micrococcales</taxon>
        <taxon>Intrasporangiaceae</taxon>
        <taxon>Janibacter</taxon>
    </lineage>
</organism>
<dbReference type="InterPro" id="IPR001296">
    <property type="entry name" value="Glyco_trans_1"/>
</dbReference>
<dbReference type="Gene3D" id="3.40.50.2000">
    <property type="entry name" value="Glycogen Phosphorylase B"/>
    <property type="match status" value="2"/>
</dbReference>
<evidence type="ECO:0000256" key="3">
    <source>
        <dbReference type="ARBA" id="ARBA00022679"/>
    </source>
</evidence>
<name>A0ABZ2FAF0_9MICO</name>
<gene>
    <name evidence="6" type="ORF">N5P18_11280</name>
</gene>
<keyword evidence="3" id="KW-0808">Transferase</keyword>
<dbReference type="Pfam" id="PF00534">
    <property type="entry name" value="Glycos_transf_1"/>
    <property type="match status" value="1"/>
</dbReference>
<sequence>MTAVHVVVPEGVDDPTRPSGGNTYDLRVCAGLARRGWAVSRHEAAGRWPGPDAAARQALGARLAGLSRGSLVLVDGLVASAVPEVLVAEARRLRVVVLLHLPRGHDAAGGVDGAPALRRRTRADEGTVLRAAAGVIVPSRWTRDWVVEAYGLAADRVDVVAPGVDAAPLVAGGPAGSRLACIGAVVPTKGQDRLVDALADVTDLSWSCQVVGSLDVEPSWARRLGRRVEGGGLGERVRLRGPLPGPEVDAVYADSDLLVVPSRIETYGLVVTEALARGIPVVASHVGGLPEALGDTPLGRPGVLVPPDEPAGLARALRRWLTDAGRRADLRSAARARREAIADWSTTADGVSAVLSTVRAGAAA</sequence>
<dbReference type="InterPro" id="IPR028098">
    <property type="entry name" value="Glyco_trans_4-like_N"/>
</dbReference>
<dbReference type="InterPro" id="IPR050194">
    <property type="entry name" value="Glycosyltransferase_grp1"/>
</dbReference>
<dbReference type="Pfam" id="PF13439">
    <property type="entry name" value="Glyco_transf_4"/>
    <property type="match status" value="1"/>
</dbReference>
<proteinExistence type="predicted"/>
<evidence type="ECO:0000259" key="5">
    <source>
        <dbReference type="Pfam" id="PF13439"/>
    </source>
</evidence>
<feature type="domain" description="Glycosyltransferase subfamily 4-like N-terminal" evidence="5">
    <location>
        <begin position="90"/>
        <end position="166"/>
    </location>
</feature>
<evidence type="ECO:0000313" key="6">
    <source>
        <dbReference type="EMBL" id="WWF04272.1"/>
    </source>
</evidence>
<dbReference type="SUPFAM" id="SSF53756">
    <property type="entry name" value="UDP-Glycosyltransferase/glycogen phosphorylase"/>
    <property type="match status" value="1"/>
</dbReference>
<evidence type="ECO:0000256" key="1">
    <source>
        <dbReference type="ARBA" id="ARBA00021292"/>
    </source>
</evidence>
<dbReference type="EMBL" id="CP104874">
    <property type="protein sequence ID" value="WWF04272.1"/>
    <property type="molecule type" value="Genomic_DNA"/>
</dbReference>